<dbReference type="Proteomes" id="UP001501266">
    <property type="component" value="Unassembled WGS sequence"/>
</dbReference>
<dbReference type="PANTHER" id="PTHR21016:SF25">
    <property type="entry name" value="TM2 DOMAIN-CONTAINING PROTEIN DDB_G0277895-RELATED"/>
    <property type="match status" value="1"/>
</dbReference>
<dbReference type="RefSeq" id="WP_343920220.1">
    <property type="nucleotide sequence ID" value="NZ_BAAAKK010000005.1"/>
</dbReference>
<evidence type="ECO:0000259" key="6">
    <source>
        <dbReference type="Pfam" id="PF05154"/>
    </source>
</evidence>
<organism evidence="7 8">
    <name type="scientific">Agrococcus citreus</name>
    <dbReference type="NCBI Taxonomy" id="84643"/>
    <lineage>
        <taxon>Bacteria</taxon>
        <taxon>Bacillati</taxon>
        <taxon>Actinomycetota</taxon>
        <taxon>Actinomycetes</taxon>
        <taxon>Micrococcales</taxon>
        <taxon>Microbacteriaceae</taxon>
        <taxon>Agrococcus</taxon>
    </lineage>
</organism>
<sequence length="169" mass="18573">MTIQQLPSPGWYDDARGHRRWWDGRQWSAAATPTGPLDIAPPISAPTPTSRLDPRMMRDTTLPSAVVHHHVVHAPAKELSVAYLLLLFLGTLGAHRFYLGRNGSAAAMLSLTIVGTLTTMVLVGFLLLAAVAVWWVVDLFVTPGMVRDENRRASLRSGAPGYERGWPRP</sequence>
<evidence type="ECO:0000313" key="7">
    <source>
        <dbReference type="EMBL" id="GAA1424636.1"/>
    </source>
</evidence>
<comment type="subcellular location">
    <subcellularLocation>
        <location evidence="1">Membrane</location>
        <topology evidence="1">Multi-pass membrane protein</topology>
    </subcellularLocation>
</comment>
<gene>
    <name evidence="7" type="ORF">GCM10009640_21270</name>
</gene>
<feature type="transmembrane region" description="Helical" evidence="5">
    <location>
        <begin position="111"/>
        <end position="137"/>
    </location>
</feature>
<evidence type="ECO:0000256" key="3">
    <source>
        <dbReference type="ARBA" id="ARBA00022989"/>
    </source>
</evidence>
<keyword evidence="3 5" id="KW-1133">Transmembrane helix</keyword>
<reference evidence="7 8" key="1">
    <citation type="journal article" date="2019" name="Int. J. Syst. Evol. Microbiol.">
        <title>The Global Catalogue of Microorganisms (GCM) 10K type strain sequencing project: providing services to taxonomists for standard genome sequencing and annotation.</title>
        <authorList>
            <consortium name="The Broad Institute Genomics Platform"/>
            <consortium name="The Broad Institute Genome Sequencing Center for Infectious Disease"/>
            <person name="Wu L."/>
            <person name="Ma J."/>
        </authorList>
    </citation>
    <scope>NUCLEOTIDE SEQUENCE [LARGE SCALE GENOMIC DNA]</scope>
    <source>
        <strain evidence="7 8">JCM 12398</strain>
    </source>
</reference>
<comment type="caution">
    <text evidence="7">The sequence shown here is derived from an EMBL/GenBank/DDBJ whole genome shotgun (WGS) entry which is preliminary data.</text>
</comment>
<evidence type="ECO:0000256" key="1">
    <source>
        <dbReference type="ARBA" id="ARBA00004141"/>
    </source>
</evidence>
<evidence type="ECO:0000256" key="4">
    <source>
        <dbReference type="ARBA" id="ARBA00023136"/>
    </source>
</evidence>
<name>A0ABN1YX56_9MICO</name>
<protein>
    <recommendedName>
        <fullName evidence="6">TM2 domain-containing protein</fullName>
    </recommendedName>
</protein>
<dbReference type="Pfam" id="PF05154">
    <property type="entry name" value="TM2"/>
    <property type="match status" value="1"/>
</dbReference>
<dbReference type="PANTHER" id="PTHR21016">
    <property type="entry name" value="BETA-AMYLOID BINDING PROTEIN-RELATED"/>
    <property type="match status" value="1"/>
</dbReference>
<dbReference type="EMBL" id="BAAAKK010000005">
    <property type="protein sequence ID" value="GAA1424636.1"/>
    <property type="molecule type" value="Genomic_DNA"/>
</dbReference>
<dbReference type="InterPro" id="IPR050932">
    <property type="entry name" value="TM2D1-3-like"/>
</dbReference>
<evidence type="ECO:0000256" key="5">
    <source>
        <dbReference type="SAM" id="Phobius"/>
    </source>
</evidence>
<feature type="transmembrane region" description="Helical" evidence="5">
    <location>
        <begin position="81"/>
        <end position="99"/>
    </location>
</feature>
<evidence type="ECO:0000256" key="2">
    <source>
        <dbReference type="ARBA" id="ARBA00022692"/>
    </source>
</evidence>
<proteinExistence type="predicted"/>
<feature type="domain" description="TM2" evidence="6">
    <location>
        <begin position="77"/>
        <end position="125"/>
    </location>
</feature>
<dbReference type="InterPro" id="IPR007829">
    <property type="entry name" value="TM2"/>
</dbReference>
<evidence type="ECO:0000313" key="8">
    <source>
        <dbReference type="Proteomes" id="UP001501266"/>
    </source>
</evidence>
<keyword evidence="2 5" id="KW-0812">Transmembrane</keyword>
<keyword evidence="8" id="KW-1185">Reference proteome</keyword>
<keyword evidence="4 5" id="KW-0472">Membrane</keyword>
<accession>A0ABN1YX56</accession>